<reference evidence="1" key="1">
    <citation type="submission" date="2021-12" db="EMBL/GenBank/DDBJ databases">
        <authorList>
            <person name="Veyrier F.J."/>
        </authorList>
    </citation>
    <scope>NUCLEOTIDE SEQUENCE</scope>
    <source>
        <strain evidence="1">SAG 1488-6</strain>
    </source>
</reference>
<proteinExistence type="predicted"/>
<dbReference type="InterPro" id="IPR015003">
    <property type="entry name" value="DUF1853"/>
</dbReference>
<dbReference type="EMBL" id="CP091512">
    <property type="protein sequence ID" value="UOO91936.1"/>
    <property type="molecule type" value="Genomic_DNA"/>
</dbReference>
<name>A0ABY4E852_VITST</name>
<organism evidence="1 2">
    <name type="scientific">Vitreoscilla stercoraria</name>
    <dbReference type="NCBI Taxonomy" id="61"/>
    <lineage>
        <taxon>Bacteria</taxon>
        <taxon>Pseudomonadati</taxon>
        <taxon>Pseudomonadota</taxon>
        <taxon>Betaproteobacteria</taxon>
        <taxon>Neisseriales</taxon>
        <taxon>Neisseriaceae</taxon>
        <taxon>Vitreoscilla</taxon>
    </lineage>
</organism>
<dbReference type="Pfam" id="PF08907">
    <property type="entry name" value="DUF1853"/>
    <property type="match status" value="1"/>
</dbReference>
<dbReference type="RefSeq" id="WP_019957319.1">
    <property type="nucleotide sequence ID" value="NZ_CP091512.1"/>
</dbReference>
<dbReference type="Proteomes" id="UP000832034">
    <property type="component" value="Chromosome"/>
</dbReference>
<evidence type="ECO:0000313" key="2">
    <source>
        <dbReference type="Proteomes" id="UP000832034"/>
    </source>
</evidence>
<gene>
    <name evidence="1" type="ORF">LVJ81_09880</name>
</gene>
<evidence type="ECO:0000313" key="1">
    <source>
        <dbReference type="EMBL" id="UOO91936.1"/>
    </source>
</evidence>
<keyword evidence="2" id="KW-1185">Reference proteome</keyword>
<accession>A0ABY4E852</accession>
<sequence>MNFALDALWWELKTPQVRDLASLLTAPPLWHSGVELSHRTLIGEQGFRYLLSLDERPESLLTYLQDARPQSHRLGIYAEHLLAFWLSHAPHCQLLGQNIVLQEHAKSPTLGALDYVARINDRLYHLELTCKYYAHAQPLPQQLRGIQAHDTLQSKADKLVQQLAWSRHDLFARWCEMQGIDITNIKAVTVIRGMGFWRDAAVPMPINSYAWRGVYLEKNEVWQHLEGTRYAQVMSRQLLSPLRVPLEATFESVAPLGEAVWCAQLQQRPDGFWHEISRSMRLPCNEC</sequence>
<reference evidence="1" key="2">
    <citation type="journal article" date="2022" name="Res Sq">
        <title>Evolution of multicellular longitudinally dividing oral cavity symbionts (Neisseriaceae).</title>
        <authorList>
            <person name="Nyongesa S."/>
            <person name="Weber P."/>
            <person name="Bernet E."/>
            <person name="Pullido F."/>
            <person name="Nieckarz M."/>
            <person name="Delaby M."/>
            <person name="Nieves C."/>
            <person name="Viehboeck T."/>
            <person name="Krause N."/>
            <person name="Rivera-Millot A."/>
            <person name="Nakamura A."/>
            <person name="Vischer N."/>
            <person name="VanNieuwenhze M."/>
            <person name="Brun Y."/>
            <person name="Cava F."/>
            <person name="Bulgheresi S."/>
            <person name="Veyrier F."/>
        </authorList>
    </citation>
    <scope>NUCLEOTIDE SEQUENCE</scope>
    <source>
        <strain evidence="1">SAG 1488-6</strain>
    </source>
</reference>
<protein>
    <submittedName>
        <fullName evidence="1">DUF1853 family protein</fullName>
    </submittedName>
</protein>